<dbReference type="NCBIfam" id="TIGR00382">
    <property type="entry name" value="clpX"/>
    <property type="match status" value="1"/>
</dbReference>
<dbReference type="SMART" id="SM00382">
    <property type="entry name" value="AAA"/>
    <property type="match status" value="1"/>
</dbReference>
<feature type="binding site" evidence="6 7">
    <location>
        <position position="32"/>
    </location>
    <ligand>
        <name>Zn(2+)</name>
        <dbReference type="ChEBI" id="CHEBI:29105"/>
    </ligand>
</feature>
<keyword evidence="9" id="KW-0645">Protease</keyword>
<dbReference type="GO" id="GO:0140662">
    <property type="term" value="F:ATP-dependent protein folding chaperone"/>
    <property type="evidence" value="ECO:0007669"/>
    <property type="project" value="InterPro"/>
</dbReference>
<evidence type="ECO:0000256" key="4">
    <source>
        <dbReference type="ARBA" id="ARBA00022840"/>
    </source>
</evidence>
<evidence type="ECO:0000313" key="9">
    <source>
        <dbReference type="EMBL" id="SMO77637.1"/>
    </source>
</evidence>
<evidence type="ECO:0000256" key="6">
    <source>
        <dbReference type="HAMAP-Rule" id="MF_00175"/>
    </source>
</evidence>
<comment type="function">
    <text evidence="6">ATP-dependent specificity component of the Clp protease. It directs the protease to specific substrates. Can perform chaperone functions in the absence of ClpP.</text>
</comment>
<keyword evidence="1 6" id="KW-0479">Metal-binding</keyword>
<dbReference type="HAMAP" id="MF_00175">
    <property type="entry name" value="ClpX"/>
    <property type="match status" value="1"/>
</dbReference>
<dbReference type="Gene3D" id="1.10.8.60">
    <property type="match status" value="1"/>
</dbReference>
<keyword evidence="4 6" id="KW-0067">ATP-binding</keyword>
<evidence type="ECO:0000256" key="3">
    <source>
        <dbReference type="ARBA" id="ARBA00022833"/>
    </source>
</evidence>
<keyword evidence="5 6" id="KW-0143">Chaperone</keyword>
<feature type="binding site" evidence="6 7">
    <location>
        <position position="35"/>
    </location>
    <ligand>
        <name>Zn(2+)</name>
        <dbReference type="ChEBI" id="CHEBI:29105"/>
    </ligand>
</feature>
<dbReference type="AlphaFoldDB" id="A0A521E0Y8"/>
<dbReference type="InterPro" id="IPR003593">
    <property type="entry name" value="AAA+_ATPase"/>
</dbReference>
<dbReference type="EMBL" id="FXSZ01000010">
    <property type="protein sequence ID" value="SMO77637.1"/>
    <property type="molecule type" value="Genomic_DNA"/>
</dbReference>
<dbReference type="Pfam" id="PF10431">
    <property type="entry name" value="ClpB_D2-small"/>
    <property type="match status" value="1"/>
</dbReference>
<dbReference type="PANTHER" id="PTHR48102:SF7">
    <property type="entry name" value="ATP-DEPENDENT CLP PROTEASE ATP-BINDING SUBUNIT CLPX-LIKE, MITOCHONDRIAL"/>
    <property type="match status" value="1"/>
</dbReference>
<dbReference type="SMART" id="SM00994">
    <property type="entry name" value="zf-C4_ClpX"/>
    <property type="match status" value="1"/>
</dbReference>
<dbReference type="InterPro" id="IPR025662">
    <property type="entry name" value="Sigma_54_int_dom_ATP-bd_1"/>
</dbReference>
<evidence type="ECO:0000256" key="7">
    <source>
        <dbReference type="PROSITE-ProRule" id="PRU01250"/>
    </source>
</evidence>
<dbReference type="GO" id="GO:0046983">
    <property type="term" value="F:protein dimerization activity"/>
    <property type="evidence" value="ECO:0007669"/>
    <property type="project" value="UniProtKB-UniRule"/>
</dbReference>
<dbReference type="InterPro" id="IPR038366">
    <property type="entry name" value="Znf_CppX_C4_sf"/>
</dbReference>
<dbReference type="Proteomes" id="UP000315971">
    <property type="component" value="Unassembled WGS sequence"/>
</dbReference>
<dbReference type="SUPFAM" id="SSF57716">
    <property type="entry name" value="Glucocorticoid receptor-like (DNA-binding domain)"/>
    <property type="match status" value="1"/>
</dbReference>
<dbReference type="InterPro" id="IPR050052">
    <property type="entry name" value="ATP-dep_Clp_protease_ClpX"/>
</dbReference>
<comment type="subunit">
    <text evidence="6">Component of the ClpX-ClpP complex. Forms a hexameric ring that, in the presence of ATP, binds to fourteen ClpP subunits assembled into a disk-like structure with a central cavity, resembling the structure of eukaryotic proteasomes.</text>
</comment>
<dbReference type="InterPro" id="IPR003959">
    <property type="entry name" value="ATPase_AAA_core"/>
</dbReference>
<dbReference type="NCBIfam" id="NF003745">
    <property type="entry name" value="PRK05342.1"/>
    <property type="match status" value="1"/>
</dbReference>
<organism evidence="9 10">
    <name type="scientific">Solitalea koreensis</name>
    <dbReference type="NCBI Taxonomy" id="543615"/>
    <lineage>
        <taxon>Bacteria</taxon>
        <taxon>Pseudomonadati</taxon>
        <taxon>Bacteroidota</taxon>
        <taxon>Sphingobacteriia</taxon>
        <taxon>Sphingobacteriales</taxon>
        <taxon>Sphingobacteriaceae</taxon>
        <taxon>Solitalea</taxon>
    </lineage>
</organism>
<keyword evidence="2 6" id="KW-0547">Nucleotide-binding</keyword>
<dbReference type="SMART" id="SM01086">
    <property type="entry name" value="ClpB_D2-small"/>
    <property type="match status" value="1"/>
</dbReference>
<dbReference type="FunFam" id="1.10.8.60:FF:000002">
    <property type="entry name" value="ATP-dependent Clp protease ATP-binding subunit ClpX"/>
    <property type="match status" value="1"/>
</dbReference>
<keyword evidence="10" id="KW-1185">Reference proteome</keyword>
<protein>
    <recommendedName>
        <fullName evidence="6">ATP-dependent Clp protease ATP-binding subunit ClpX</fullName>
    </recommendedName>
</protein>
<dbReference type="GO" id="GO:0051301">
    <property type="term" value="P:cell division"/>
    <property type="evidence" value="ECO:0007669"/>
    <property type="project" value="TreeGrafter"/>
</dbReference>
<dbReference type="RefSeq" id="WP_142604500.1">
    <property type="nucleotide sequence ID" value="NZ_FXSZ01000010.1"/>
</dbReference>
<dbReference type="PANTHER" id="PTHR48102">
    <property type="entry name" value="ATP-DEPENDENT CLP PROTEASE ATP-BINDING SUBUNIT CLPX-LIKE, MITOCHONDRIAL-RELATED"/>
    <property type="match status" value="1"/>
</dbReference>
<dbReference type="CDD" id="cd19497">
    <property type="entry name" value="RecA-like_ClpX"/>
    <property type="match status" value="1"/>
</dbReference>
<feature type="domain" description="ClpX-type ZB" evidence="8">
    <location>
        <begin position="1"/>
        <end position="51"/>
    </location>
</feature>
<dbReference type="InterPro" id="IPR019489">
    <property type="entry name" value="Clp_ATPase_C"/>
</dbReference>
<dbReference type="Gene3D" id="6.20.220.10">
    <property type="entry name" value="ClpX chaperone, C4-type zinc finger domain"/>
    <property type="match status" value="1"/>
</dbReference>
<name>A0A521E0Y8_9SPHI</name>
<dbReference type="GO" id="GO:0009376">
    <property type="term" value="C:HslUV protease complex"/>
    <property type="evidence" value="ECO:0007669"/>
    <property type="project" value="TreeGrafter"/>
</dbReference>
<evidence type="ECO:0000313" key="10">
    <source>
        <dbReference type="Proteomes" id="UP000315971"/>
    </source>
</evidence>
<dbReference type="GO" id="GO:0008233">
    <property type="term" value="F:peptidase activity"/>
    <property type="evidence" value="ECO:0007669"/>
    <property type="project" value="UniProtKB-KW"/>
</dbReference>
<sequence length="413" mass="45892">MAKSKNDVLCSFCGASKQDVMLMIAGIDGHICDRCLAQGYQILTEETSQQRSKKSQNELTLVKPVDIKKHLDQYVIGQDDAKRVLAVAVYNHYKRLNQKIGKDEVEIEKSNIVMVGETGTGKTLLAKTIAKILHVPFCIVDATVLTEAGYVGEDVESILTRLLQAADYDVTAAERGIVYIDEVDKVARKSDNPSITRDVSGEGVQQALLKILEGTVVNVPPQGGRKHPDQKMISVNTSNILFICGGAFDGIEKKIANRLQSQAIGYSAVKDTTQLDKNNFLQYITPRDLKSFGLIPELIGRLPVLTYLNPLDRNTLLSILSEPKNSLMKQYTKLFSYEGIDLKFDAEVFEYIVDKAMEFKLGARGLRSICEAIMLDYMFELPSDGSVKELQVTLDYAKDKFEKSTSMKTLKVA</sequence>
<dbReference type="InterPro" id="IPR004487">
    <property type="entry name" value="Clp_protease_ATP-bd_su_ClpX"/>
</dbReference>
<dbReference type="GO" id="GO:0051082">
    <property type="term" value="F:unfolded protein binding"/>
    <property type="evidence" value="ECO:0007669"/>
    <property type="project" value="UniProtKB-UniRule"/>
</dbReference>
<dbReference type="GO" id="GO:0008270">
    <property type="term" value="F:zinc ion binding"/>
    <property type="evidence" value="ECO:0007669"/>
    <property type="project" value="UniProtKB-UniRule"/>
</dbReference>
<comment type="caution">
    <text evidence="6">Lacks conserved residue(s) required for the propagation of feature annotation.</text>
</comment>
<accession>A0A521E0Y8</accession>
<dbReference type="Gene3D" id="3.40.50.300">
    <property type="entry name" value="P-loop containing nucleotide triphosphate hydrolases"/>
    <property type="match status" value="1"/>
</dbReference>
<reference evidence="9 10" key="1">
    <citation type="submission" date="2017-05" db="EMBL/GenBank/DDBJ databases">
        <authorList>
            <person name="Varghese N."/>
            <person name="Submissions S."/>
        </authorList>
    </citation>
    <scope>NUCLEOTIDE SEQUENCE [LARGE SCALE GENOMIC DNA]</scope>
    <source>
        <strain evidence="9 10">DSM 21342</strain>
    </source>
</reference>
<dbReference type="InterPro" id="IPR010603">
    <property type="entry name" value="Znf_CppX_C4"/>
</dbReference>
<evidence type="ECO:0000259" key="8">
    <source>
        <dbReference type="PROSITE" id="PS51902"/>
    </source>
</evidence>
<dbReference type="Pfam" id="PF06689">
    <property type="entry name" value="zf-C4_ClpX"/>
    <property type="match status" value="1"/>
</dbReference>
<proteinExistence type="inferred from homology"/>
<dbReference type="InterPro" id="IPR046425">
    <property type="entry name" value="ClpX_bact"/>
</dbReference>
<dbReference type="GO" id="GO:0005524">
    <property type="term" value="F:ATP binding"/>
    <property type="evidence" value="ECO:0007669"/>
    <property type="project" value="UniProtKB-UniRule"/>
</dbReference>
<dbReference type="FunFam" id="3.40.50.300:FF:000005">
    <property type="entry name" value="ATP-dependent Clp protease ATP-binding subunit ClpX"/>
    <property type="match status" value="1"/>
</dbReference>
<dbReference type="InterPro" id="IPR027417">
    <property type="entry name" value="P-loop_NTPase"/>
</dbReference>
<keyword evidence="3 6" id="KW-0862">Zinc</keyword>
<dbReference type="OrthoDB" id="9804062at2"/>
<feature type="binding site" evidence="6 7">
    <location>
        <position position="13"/>
    </location>
    <ligand>
        <name>Zn(2+)</name>
        <dbReference type="ChEBI" id="CHEBI:29105"/>
    </ligand>
</feature>
<feature type="binding site" evidence="6 7">
    <location>
        <position position="10"/>
    </location>
    <ligand>
        <name>Zn(2+)</name>
        <dbReference type="ChEBI" id="CHEBI:29105"/>
    </ligand>
</feature>
<evidence type="ECO:0000256" key="1">
    <source>
        <dbReference type="ARBA" id="ARBA00022723"/>
    </source>
</evidence>
<dbReference type="InterPro" id="IPR059188">
    <property type="entry name" value="Znf_CLPX-like"/>
</dbReference>
<dbReference type="Pfam" id="PF07724">
    <property type="entry name" value="AAA_2"/>
    <property type="match status" value="1"/>
</dbReference>
<dbReference type="PROSITE" id="PS51902">
    <property type="entry name" value="CLPX_ZB"/>
    <property type="match status" value="1"/>
</dbReference>
<dbReference type="SUPFAM" id="SSF52540">
    <property type="entry name" value="P-loop containing nucleoside triphosphate hydrolases"/>
    <property type="match status" value="1"/>
</dbReference>
<evidence type="ECO:0000256" key="5">
    <source>
        <dbReference type="ARBA" id="ARBA00023186"/>
    </source>
</evidence>
<dbReference type="GO" id="GO:0051603">
    <property type="term" value="P:proteolysis involved in protein catabolic process"/>
    <property type="evidence" value="ECO:0007669"/>
    <property type="project" value="TreeGrafter"/>
</dbReference>
<keyword evidence="9" id="KW-0378">Hydrolase</keyword>
<comment type="similarity">
    <text evidence="6 7">Belongs to the ClpX chaperone family.</text>
</comment>
<dbReference type="PROSITE" id="PS00675">
    <property type="entry name" value="SIGMA54_INTERACT_1"/>
    <property type="match status" value="1"/>
</dbReference>
<gene>
    <name evidence="6" type="primary">clpX</name>
    <name evidence="9" type="ORF">SAMN06265350_11015</name>
</gene>
<evidence type="ECO:0000256" key="2">
    <source>
        <dbReference type="ARBA" id="ARBA00022741"/>
    </source>
</evidence>
<dbReference type="GO" id="GO:0016887">
    <property type="term" value="F:ATP hydrolysis activity"/>
    <property type="evidence" value="ECO:0007669"/>
    <property type="project" value="InterPro"/>
</dbReference>